<comment type="similarity">
    <text evidence="1">In the C-terminal section; belongs to the transpeptidase family.</text>
</comment>
<dbReference type="SUPFAM" id="SSF49265">
    <property type="entry name" value="Fibronectin type III"/>
    <property type="match status" value="1"/>
</dbReference>
<dbReference type="InterPro" id="IPR003961">
    <property type="entry name" value="FN3_dom"/>
</dbReference>
<evidence type="ECO:0000256" key="11">
    <source>
        <dbReference type="ARBA" id="ARBA00023316"/>
    </source>
</evidence>
<evidence type="ECO:0000256" key="6">
    <source>
        <dbReference type="ARBA" id="ARBA00022679"/>
    </source>
</evidence>
<keyword evidence="5" id="KW-0328">Glycosyltransferase</keyword>
<dbReference type="PROSITE" id="PS50853">
    <property type="entry name" value="FN3"/>
    <property type="match status" value="1"/>
</dbReference>
<gene>
    <name evidence="17" type="ORF">H8S33_09525</name>
</gene>
<sequence>MAENSQTRTARRKQKKSKKKPLWKKILLALLIIFLAIGIGVAGLFTYYIATAPEIDASKLSDPLSSKVYDMNGEIIADLGEYKRTKISYDDLPDILIDAVTATEDARFFDHSGIDLRRIGGAIIANIRHGFGSEGASTITQQVVEKSFLTPDKEIKLKVQEQWLALQLEKDYSKEQILEMYLNKIYYGSGAYGVAKAAETYFGKTDLHELTVAEAAILAGLPQRPSAYDPFKNPDLTKERMETVLKLMVRHDKITQEEADEAMKVDIPSLLVEKKEVSNPYDAFLQQVEKEVHEKLDGADIYSDGLQIHTTLDKNAQDYVDLLLSDSENNPVAFPNEDLHAGLVLLDTKTGAIRAIGGDRNYQNGWNYAIQGGSQAGSTFKPIVAYGPAIEYNKMSTYHQINDDKPYEIAGTDQAIRNWNRAYQGWMTARYALQESLNVPAVKVLEEVGYDNSQKFANNLGIEFANGRPQLTDAIGGADTNVNPLQLAGAYQAFGNEGIRYEPFAVSKVVYPDDRTINLAPEPEVAMSDYTAYMISDMLKTALAQGSSGGPARISGLPIAAKTGTTNLKDVEGTKDSWIAGYTTNYTTAIWVGYDESNRTMNDEKWVAHNLFKQLMTKVHENVETADFVKPDSVVEVKVEKGSNPAALPSEYTPSSEIVTELFVKGTEPKKTSERFDMLDPVKGLKAEYKEDNNSILVTWNYDSDEEVNFEVSASVNGGDMQVLSSTEEKQLEISQVTPGAEYTIQVVVKSKDNDQIRSEPQSVKIQLDNEEEEEENTPINAVSGLTAVYDPATSIIDVNWGYDGPPAAFEVVVEGAQGGTQMVESKGIEISVNFTPGQVYTIHVTAIGQRGANEGSRGETRSTSVEIPGNDDTNPDPEDEADEASNPNSDNQGDEDNGEE</sequence>
<keyword evidence="8" id="KW-0133">Cell shape</keyword>
<dbReference type="GO" id="GO:0009002">
    <property type="term" value="F:serine-type D-Ala-D-Ala carboxypeptidase activity"/>
    <property type="evidence" value="ECO:0007669"/>
    <property type="project" value="UniProtKB-EC"/>
</dbReference>
<keyword evidence="6" id="KW-0808">Transferase</keyword>
<dbReference type="Gene3D" id="2.60.40.10">
    <property type="entry name" value="Immunoglobulins"/>
    <property type="match status" value="1"/>
</dbReference>
<dbReference type="InterPro" id="IPR001264">
    <property type="entry name" value="Glyco_trans_51"/>
</dbReference>
<evidence type="ECO:0000256" key="14">
    <source>
        <dbReference type="SAM" id="MobiDB-lite"/>
    </source>
</evidence>
<dbReference type="GO" id="GO:0008658">
    <property type="term" value="F:penicillin binding"/>
    <property type="evidence" value="ECO:0007669"/>
    <property type="project" value="InterPro"/>
</dbReference>
<evidence type="ECO:0000313" key="17">
    <source>
        <dbReference type="EMBL" id="MBC5637044.1"/>
    </source>
</evidence>
<feature type="transmembrane region" description="Helical" evidence="15">
    <location>
        <begin position="26"/>
        <end position="50"/>
    </location>
</feature>
<keyword evidence="10" id="KW-0511">Multifunctional enzyme</keyword>
<dbReference type="NCBIfam" id="TIGR02074">
    <property type="entry name" value="PBP_1a_fam"/>
    <property type="match status" value="1"/>
</dbReference>
<dbReference type="Gene3D" id="1.10.3810.10">
    <property type="entry name" value="Biosynthetic peptidoglycan transglycosylase-like"/>
    <property type="match status" value="1"/>
</dbReference>
<dbReference type="GO" id="GO:0009252">
    <property type="term" value="P:peptidoglycan biosynthetic process"/>
    <property type="evidence" value="ECO:0007669"/>
    <property type="project" value="UniProtKB-KW"/>
</dbReference>
<evidence type="ECO:0000256" key="5">
    <source>
        <dbReference type="ARBA" id="ARBA00022676"/>
    </source>
</evidence>
<dbReference type="InterPro" id="IPR013783">
    <property type="entry name" value="Ig-like_fold"/>
</dbReference>
<dbReference type="GO" id="GO:0071555">
    <property type="term" value="P:cell wall organization"/>
    <property type="evidence" value="ECO:0007669"/>
    <property type="project" value="UniProtKB-KW"/>
</dbReference>
<evidence type="ECO:0000256" key="2">
    <source>
        <dbReference type="ARBA" id="ARBA00007739"/>
    </source>
</evidence>
<keyword evidence="3" id="KW-0121">Carboxypeptidase</keyword>
<dbReference type="InterPro" id="IPR012338">
    <property type="entry name" value="Beta-lactam/transpept-like"/>
</dbReference>
<dbReference type="PANTHER" id="PTHR32282:SF29">
    <property type="entry name" value="PENICILLIN-BINDING PROTEIN 1A"/>
    <property type="match status" value="1"/>
</dbReference>
<keyword evidence="11" id="KW-0961">Cell wall biogenesis/degradation</keyword>
<keyword evidence="15" id="KW-0472">Membrane</keyword>
<evidence type="ECO:0000256" key="8">
    <source>
        <dbReference type="ARBA" id="ARBA00022960"/>
    </source>
</evidence>
<dbReference type="InterPro" id="IPR023346">
    <property type="entry name" value="Lysozyme-like_dom_sf"/>
</dbReference>
<comment type="catalytic activity">
    <reaction evidence="13">
        <text>[GlcNAc-(1-&gt;4)-Mur2Ac(oyl-L-Ala-gamma-D-Glu-L-Lys-D-Ala-D-Ala)](n)-di-trans,octa-cis-undecaprenyl diphosphate + beta-D-GlcNAc-(1-&gt;4)-Mur2Ac(oyl-L-Ala-gamma-D-Glu-L-Lys-D-Ala-D-Ala)-di-trans,octa-cis-undecaprenyl diphosphate = [GlcNAc-(1-&gt;4)-Mur2Ac(oyl-L-Ala-gamma-D-Glu-L-Lys-D-Ala-D-Ala)](n+1)-di-trans,octa-cis-undecaprenyl diphosphate + di-trans,octa-cis-undecaprenyl diphosphate + H(+)</text>
        <dbReference type="Rhea" id="RHEA:23708"/>
        <dbReference type="Rhea" id="RHEA-COMP:9602"/>
        <dbReference type="Rhea" id="RHEA-COMP:9603"/>
        <dbReference type="ChEBI" id="CHEBI:15378"/>
        <dbReference type="ChEBI" id="CHEBI:58405"/>
        <dbReference type="ChEBI" id="CHEBI:60033"/>
        <dbReference type="ChEBI" id="CHEBI:78435"/>
        <dbReference type="EC" id="2.4.99.28"/>
    </reaction>
</comment>
<dbReference type="InterPro" id="IPR050396">
    <property type="entry name" value="Glycosyltr_51/Transpeptidase"/>
</dbReference>
<dbReference type="RefSeq" id="WP_186869760.1">
    <property type="nucleotide sequence ID" value="NZ_JACOOL010000006.1"/>
</dbReference>
<evidence type="ECO:0000256" key="10">
    <source>
        <dbReference type="ARBA" id="ARBA00023268"/>
    </source>
</evidence>
<reference evidence="17" key="1">
    <citation type="submission" date="2020-08" db="EMBL/GenBank/DDBJ databases">
        <title>Genome public.</title>
        <authorList>
            <person name="Liu C."/>
            <person name="Sun Q."/>
        </authorList>
    </citation>
    <scope>NUCLEOTIDE SEQUENCE</scope>
    <source>
        <strain evidence="17">BX22</strain>
    </source>
</reference>
<comment type="catalytic activity">
    <reaction evidence="12">
        <text>Preferential cleavage: (Ac)2-L-Lys-D-Ala-|-D-Ala. Also transpeptidation of peptidyl-alanyl moieties that are N-acyl substituents of D-alanine.</text>
        <dbReference type="EC" id="3.4.16.4"/>
    </reaction>
</comment>
<evidence type="ECO:0000313" key="18">
    <source>
        <dbReference type="Proteomes" id="UP000637359"/>
    </source>
</evidence>
<evidence type="ECO:0000259" key="16">
    <source>
        <dbReference type="PROSITE" id="PS50853"/>
    </source>
</evidence>
<dbReference type="FunFam" id="1.10.3810.10:FF:000001">
    <property type="entry name" value="Penicillin-binding protein 1A"/>
    <property type="match status" value="1"/>
</dbReference>
<keyword evidence="15" id="KW-1133">Transmembrane helix</keyword>
<keyword evidence="15" id="KW-0812">Transmembrane</keyword>
<evidence type="ECO:0000256" key="1">
    <source>
        <dbReference type="ARBA" id="ARBA00007090"/>
    </source>
</evidence>
<dbReference type="PANTHER" id="PTHR32282">
    <property type="entry name" value="BINDING PROTEIN TRANSPEPTIDASE, PUTATIVE-RELATED"/>
    <property type="match status" value="1"/>
</dbReference>
<feature type="region of interest" description="Disordered" evidence="14">
    <location>
        <begin position="851"/>
        <end position="901"/>
    </location>
</feature>
<comment type="similarity">
    <text evidence="2">In the N-terminal section; belongs to the glycosyltransferase 51 family.</text>
</comment>
<proteinExistence type="inferred from homology"/>
<name>A0A923L5X2_9BACI</name>
<dbReference type="GO" id="GO:0006508">
    <property type="term" value="P:proteolysis"/>
    <property type="evidence" value="ECO:0007669"/>
    <property type="project" value="UniProtKB-KW"/>
</dbReference>
<keyword evidence="9" id="KW-0573">Peptidoglycan synthesis</keyword>
<evidence type="ECO:0000256" key="4">
    <source>
        <dbReference type="ARBA" id="ARBA00022670"/>
    </source>
</evidence>
<comment type="caution">
    <text evidence="17">The sequence shown here is derived from an EMBL/GenBank/DDBJ whole genome shotgun (WGS) entry which is preliminary data.</text>
</comment>
<dbReference type="EMBL" id="JACOOL010000006">
    <property type="protein sequence ID" value="MBC5637044.1"/>
    <property type="molecule type" value="Genomic_DNA"/>
</dbReference>
<dbReference type="Pfam" id="PF00912">
    <property type="entry name" value="Transgly"/>
    <property type="match status" value="1"/>
</dbReference>
<dbReference type="SUPFAM" id="SSF56601">
    <property type="entry name" value="beta-lactamase/transpeptidase-like"/>
    <property type="match status" value="1"/>
</dbReference>
<evidence type="ECO:0000256" key="15">
    <source>
        <dbReference type="SAM" id="Phobius"/>
    </source>
</evidence>
<keyword evidence="7" id="KW-0378">Hydrolase</keyword>
<evidence type="ECO:0000256" key="3">
    <source>
        <dbReference type="ARBA" id="ARBA00022645"/>
    </source>
</evidence>
<evidence type="ECO:0000256" key="13">
    <source>
        <dbReference type="ARBA" id="ARBA00049902"/>
    </source>
</evidence>
<dbReference type="GO" id="GO:0008955">
    <property type="term" value="F:peptidoglycan glycosyltransferase activity"/>
    <property type="evidence" value="ECO:0007669"/>
    <property type="project" value="UniProtKB-EC"/>
</dbReference>
<keyword evidence="18" id="KW-1185">Reference proteome</keyword>
<dbReference type="InterPro" id="IPR036116">
    <property type="entry name" value="FN3_sf"/>
</dbReference>
<feature type="domain" description="Fibronectin type-III" evidence="16">
    <location>
        <begin position="681"/>
        <end position="769"/>
    </location>
</feature>
<evidence type="ECO:0000256" key="7">
    <source>
        <dbReference type="ARBA" id="ARBA00022801"/>
    </source>
</evidence>
<dbReference type="AlphaFoldDB" id="A0A923L5X2"/>
<evidence type="ECO:0000256" key="12">
    <source>
        <dbReference type="ARBA" id="ARBA00034000"/>
    </source>
</evidence>
<dbReference type="InterPro" id="IPR036950">
    <property type="entry name" value="PBP_transglycosylase"/>
</dbReference>
<dbReference type="Pfam" id="PF00905">
    <property type="entry name" value="Transpeptidase"/>
    <property type="match status" value="1"/>
</dbReference>
<organism evidence="17 18">
    <name type="scientific">Ornithinibacillus hominis</name>
    <dbReference type="NCBI Taxonomy" id="2763055"/>
    <lineage>
        <taxon>Bacteria</taxon>
        <taxon>Bacillati</taxon>
        <taxon>Bacillota</taxon>
        <taxon>Bacilli</taxon>
        <taxon>Bacillales</taxon>
        <taxon>Bacillaceae</taxon>
        <taxon>Ornithinibacillus</taxon>
    </lineage>
</organism>
<dbReference type="GO" id="GO:0008360">
    <property type="term" value="P:regulation of cell shape"/>
    <property type="evidence" value="ECO:0007669"/>
    <property type="project" value="UniProtKB-KW"/>
</dbReference>
<dbReference type="SUPFAM" id="SSF53955">
    <property type="entry name" value="Lysozyme-like"/>
    <property type="match status" value="1"/>
</dbReference>
<keyword evidence="4" id="KW-0645">Protease</keyword>
<dbReference type="GO" id="GO:0030288">
    <property type="term" value="C:outer membrane-bounded periplasmic space"/>
    <property type="evidence" value="ECO:0007669"/>
    <property type="project" value="TreeGrafter"/>
</dbReference>
<evidence type="ECO:0000256" key="9">
    <source>
        <dbReference type="ARBA" id="ARBA00022984"/>
    </source>
</evidence>
<dbReference type="Gene3D" id="3.40.710.10">
    <property type="entry name" value="DD-peptidase/beta-lactamase superfamily"/>
    <property type="match status" value="1"/>
</dbReference>
<dbReference type="InterPro" id="IPR001460">
    <property type="entry name" value="PCN-bd_Tpept"/>
</dbReference>
<protein>
    <submittedName>
        <fullName evidence="17">PBP1A family penicillin-binding protein</fullName>
    </submittedName>
</protein>
<feature type="compositionally biased region" description="Acidic residues" evidence="14">
    <location>
        <begin position="874"/>
        <end position="884"/>
    </location>
</feature>
<dbReference type="Proteomes" id="UP000637359">
    <property type="component" value="Unassembled WGS sequence"/>
</dbReference>
<accession>A0A923L5X2</accession>